<evidence type="ECO:0000256" key="5">
    <source>
        <dbReference type="ARBA" id="ARBA00023002"/>
    </source>
</evidence>
<keyword evidence="4" id="KW-0521">NADP</keyword>
<dbReference type="AlphaFoldDB" id="A0A2I1CS14"/>
<dbReference type="InterPro" id="IPR020904">
    <property type="entry name" value="Sc_DH/Rdtase_CS"/>
</dbReference>
<comment type="similarity">
    <text evidence="1">Belongs to the PheA/TfdB FAD monooxygenase family.</text>
</comment>
<dbReference type="Pfam" id="PF13561">
    <property type="entry name" value="adh_short_C2"/>
    <property type="match status" value="1"/>
</dbReference>
<keyword evidence="3" id="KW-0274">FAD</keyword>
<reference evidence="8" key="1">
    <citation type="submission" date="2016-12" db="EMBL/GenBank/DDBJ databases">
        <title>The genomes of Aspergillus section Nigri reveals drivers in fungal speciation.</title>
        <authorList>
            <consortium name="DOE Joint Genome Institute"/>
            <person name="Vesth T.C."/>
            <person name="Nybo J."/>
            <person name="Theobald S."/>
            <person name="Brandl J."/>
            <person name="Frisvad J.C."/>
            <person name="Nielsen K.F."/>
            <person name="Lyhne E.K."/>
            <person name="Kogle M.E."/>
            <person name="Kuo A."/>
            <person name="Riley R."/>
            <person name="Clum A."/>
            <person name="Nolan M."/>
            <person name="Lipzen A."/>
            <person name="Salamov A."/>
            <person name="Henrissat B."/>
            <person name="Wiebenga A."/>
            <person name="De vries R.P."/>
            <person name="Grigoriev I.V."/>
            <person name="Mortensen U.H."/>
            <person name="Andersen M.R."/>
            <person name="Baker S.E."/>
        </authorList>
    </citation>
    <scope>NUCLEOTIDE SEQUENCE</scope>
    <source>
        <strain evidence="8">IBT 28561</strain>
    </source>
</reference>
<dbReference type="Proteomes" id="UP000234254">
    <property type="component" value="Unassembled WGS sequence"/>
</dbReference>
<evidence type="ECO:0000256" key="4">
    <source>
        <dbReference type="ARBA" id="ARBA00022857"/>
    </source>
</evidence>
<dbReference type="SUPFAM" id="SSF51735">
    <property type="entry name" value="NAD(P)-binding Rossmann-fold domains"/>
    <property type="match status" value="1"/>
</dbReference>
<accession>A0A2I1CS14</accession>
<dbReference type="InterPro" id="IPR002938">
    <property type="entry name" value="FAD-bd"/>
</dbReference>
<keyword evidence="5" id="KW-0560">Oxidoreductase</keyword>
<comment type="caution">
    <text evidence="8">The sequence shown here is derived from an EMBL/GenBank/DDBJ whole genome shotgun (WGS) entry which is preliminary data.</text>
</comment>
<proteinExistence type="inferred from homology"/>
<dbReference type="InterPro" id="IPR002347">
    <property type="entry name" value="SDR_fam"/>
</dbReference>
<dbReference type="InterPro" id="IPR036188">
    <property type="entry name" value="FAD/NAD-bd_sf"/>
</dbReference>
<dbReference type="Pfam" id="PF01494">
    <property type="entry name" value="FAD_binding_3"/>
    <property type="match status" value="1"/>
</dbReference>
<evidence type="ECO:0008006" key="10">
    <source>
        <dbReference type="Google" id="ProtNLM"/>
    </source>
</evidence>
<dbReference type="GO" id="GO:0044550">
    <property type="term" value="P:secondary metabolite biosynthetic process"/>
    <property type="evidence" value="ECO:0007669"/>
    <property type="project" value="UniProtKB-ARBA"/>
</dbReference>
<dbReference type="OrthoDB" id="5325318at2759"/>
<evidence type="ECO:0000256" key="2">
    <source>
        <dbReference type="ARBA" id="ARBA00022630"/>
    </source>
</evidence>
<name>A0A2I1CS14_ASPC2</name>
<dbReference type="GO" id="GO:0016709">
    <property type="term" value="F:oxidoreductase activity, acting on paired donors, with incorporation or reduction of molecular oxygen, NAD(P)H as one donor, and incorporation of one atom of oxygen"/>
    <property type="evidence" value="ECO:0007669"/>
    <property type="project" value="UniProtKB-ARBA"/>
</dbReference>
<dbReference type="RefSeq" id="XP_024689020.1">
    <property type="nucleotide sequence ID" value="XM_024840527.1"/>
</dbReference>
<dbReference type="GeneID" id="36548051"/>
<feature type="domain" description="Phenol hydroxylase-like C-terminal dimerisation" evidence="7">
    <location>
        <begin position="674"/>
        <end position="880"/>
    </location>
</feature>
<keyword evidence="2" id="KW-0285">Flavoprotein</keyword>
<sequence>MSRFSLQGRTALVTGGARGCGLAFAQGLAEAGANVTIFDMVEPEAQFHAIEKTCGVRTAYYKVDVSSESSLAAGFQQFQADFNNALDICVPCAGINRHLPFLEFTYEAHQSLLSVNVVGLYFTAQLAARQMIANGTKHGSIVLVASMASHIAVRSQLCSAYCGSKAAVRGMCPAIAKELAEYNIRVNSISPGYVRTEMTASVGDWFPRSTSALTDQFPHLLEGWKSETMNGRIAEPEDIMGACVFLASDANQMKRKLEKVELNDSIMAPGADHEGFVDDGAVDASTTVVIAGAGPSGLMLACNLVRFGIDVTILDDRPDKTSTGKADGIQPKTIETLKQLRLADPLLRHAARVYDIAFWESTPDQPLRRTGRQTHYPDHLVGASDPYIVLAHQGMLEDVFIDDIESRGVSVLRNSSFVSCARVSGGRGLVVSYDDLDSKSTKKIRADYLVGCDGARSMVRTFIPDAPLEGEMTNASWGVLDGVIDTDFPDLWSKVAVRSHEGGSILWIPRERNMTRLYVELSATDGERVEKSKATPEYVIQRARQAMHPFRLEWKNIEWFGNYVVGQRVAKHFADPALQVFIAGDAGHCHSALAAQGANTSMHDSFNLAWKINLVSRGLASPALLSTYEEERRKIARDLINFDAGHCQAFAQGEAALAKNFNDNIRFISGVGAEYSSGTLTMSSLEPSTATLRPGALMLPARVTRYIDANPVDIQLDIPMLGQFRLYLFAPDLKASLPFLSTLCQQLDAASSLGRVALQADTSYQNKPRGQSEADAFAQHQRYTPVSQILTYALVTQSPQSAFEVADLPEALQKSRWTLYLDGGDTPHCTVKWMDRLGENEAGVVIVRPDGYVGAVHNWGVEEGQGAAKWVDGYFKGFLVD</sequence>
<dbReference type="SUPFAM" id="SSF51905">
    <property type="entry name" value="FAD/NAD(P)-binding domain"/>
    <property type="match status" value="1"/>
</dbReference>
<dbReference type="VEuPathDB" id="FungiDB:P168DRAFT_322038"/>
<dbReference type="Gene3D" id="3.40.30.20">
    <property type="match status" value="1"/>
</dbReference>
<evidence type="ECO:0000313" key="9">
    <source>
        <dbReference type="Proteomes" id="UP000234254"/>
    </source>
</evidence>
<dbReference type="InterPro" id="IPR036291">
    <property type="entry name" value="NAD(P)-bd_dom_sf"/>
</dbReference>
<evidence type="ECO:0000256" key="3">
    <source>
        <dbReference type="ARBA" id="ARBA00022827"/>
    </source>
</evidence>
<dbReference type="InterPro" id="IPR012941">
    <property type="entry name" value="Phe_hydrox_C_dim_dom"/>
</dbReference>
<dbReference type="PRINTS" id="PR00420">
    <property type="entry name" value="RNGMNOXGNASE"/>
</dbReference>
<dbReference type="FunFam" id="3.40.50.720:FF:000084">
    <property type="entry name" value="Short-chain dehydrogenase reductase"/>
    <property type="match status" value="1"/>
</dbReference>
<evidence type="ECO:0000259" key="6">
    <source>
        <dbReference type="Pfam" id="PF01494"/>
    </source>
</evidence>
<dbReference type="InterPro" id="IPR038220">
    <property type="entry name" value="PHOX_C_sf"/>
</dbReference>
<gene>
    <name evidence="8" type="ORF">P168DRAFT_322038</name>
</gene>
<dbReference type="SUPFAM" id="SSF52833">
    <property type="entry name" value="Thioredoxin-like"/>
    <property type="match status" value="1"/>
</dbReference>
<keyword evidence="9" id="KW-1185">Reference proteome</keyword>
<dbReference type="Pfam" id="PF07976">
    <property type="entry name" value="Phe_hydrox_dim"/>
    <property type="match status" value="1"/>
</dbReference>
<dbReference type="Gene3D" id="3.40.50.720">
    <property type="entry name" value="NAD(P)-binding Rossmann-like Domain"/>
    <property type="match status" value="1"/>
</dbReference>
<dbReference type="PROSITE" id="PS00061">
    <property type="entry name" value="ADH_SHORT"/>
    <property type="match status" value="1"/>
</dbReference>
<dbReference type="EMBL" id="MSFM01000014">
    <property type="protein sequence ID" value="PKY00426.1"/>
    <property type="molecule type" value="Genomic_DNA"/>
</dbReference>
<dbReference type="Gene3D" id="3.50.50.60">
    <property type="entry name" value="FAD/NAD(P)-binding domain"/>
    <property type="match status" value="1"/>
</dbReference>
<feature type="domain" description="FAD-binding" evidence="6">
    <location>
        <begin position="286"/>
        <end position="642"/>
    </location>
</feature>
<dbReference type="InterPro" id="IPR050641">
    <property type="entry name" value="RIFMO-like"/>
</dbReference>
<dbReference type="Gene3D" id="3.30.9.10">
    <property type="entry name" value="D-Amino Acid Oxidase, subunit A, domain 2"/>
    <property type="match status" value="1"/>
</dbReference>
<evidence type="ECO:0000313" key="8">
    <source>
        <dbReference type="EMBL" id="PKY00426.1"/>
    </source>
</evidence>
<organism evidence="8 9">
    <name type="scientific">Aspergillus campestris (strain IBT 28561)</name>
    <dbReference type="NCBI Taxonomy" id="1392248"/>
    <lineage>
        <taxon>Eukaryota</taxon>
        <taxon>Fungi</taxon>
        <taxon>Dikarya</taxon>
        <taxon>Ascomycota</taxon>
        <taxon>Pezizomycotina</taxon>
        <taxon>Eurotiomycetes</taxon>
        <taxon>Eurotiomycetidae</taxon>
        <taxon>Eurotiales</taxon>
        <taxon>Aspergillaceae</taxon>
        <taxon>Aspergillus</taxon>
        <taxon>Aspergillus subgen. Circumdati</taxon>
    </lineage>
</organism>
<evidence type="ECO:0000256" key="1">
    <source>
        <dbReference type="ARBA" id="ARBA00007801"/>
    </source>
</evidence>
<dbReference type="PANTHER" id="PTHR43004:SF4">
    <property type="entry name" value="FAD-BINDING DOMAIN-CONTAINING PROTEIN"/>
    <property type="match status" value="1"/>
</dbReference>
<dbReference type="PANTHER" id="PTHR43004">
    <property type="entry name" value="TRK SYSTEM POTASSIUM UPTAKE PROTEIN"/>
    <property type="match status" value="1"/>
</dbReference>
<evidence type="ECO:0000259" key="7">
    <source>
        <dbReference type="Pfam" id="PF07976"/>
    </source>
</evidence>
<protein>
    <recommendedName>
        <fullName evidence="10">FAD binding domain protein</fullName>
    </recommendedName>
</protein>
<dbReference type="GO" id="GO:0071949">
    <property type="term" value="F:FAD binding"/>
    <property type="evidence" value="ECO:0007669"/>
    <property type="project" value="InterPro"/>
</dbReference>
<dbReference type="SUPFAM" id="SSF54373">
    <property type="entry name" value="FAD-linked reductases, C-terminal domain"/>
    <property type="match status" value="1"/>
</dbReference>
<dbReference type="InterPro" id="IPR036249">
    <property type="entry name" value="Thioredoxin-like_sf"/>
</dbReference>